<evidence type="ECO:0000256" key="1">
    <source>
        <dbReference type="ARBA" id="ARBA00022729"/>
    </source>
</evidence>
<gene>
    <name evidence="4" type="ORF">DNH61_04165</name>
</gene>
<dbReference type="InterPro" id="IPR029052">
    <property type="entry name" value="Metallo-depent_PP-like"/>
</dbReference>
<comment type="caution">
    <text evidence="4">The sequence shown here is derived from an EMBL/GenBank/DDBJ whole genome shotgun (WGS) entry which is preliminary data.</text>
</comment>
<protein>
    <recommendedName>
        <fullName evidence="6">Metallophosphoesterase</fullName>
    </recommendedName>
</protein>
<accession>A0A2W1LE63</accession>
<sequence>MIRYTAYHRKERSWLITLLIIAMIFSSFLAVRAHAEEASTLTEAGQAASEGTGQLTVPVDESPAAGMLQTEQEASALADSSYTATHLSMAPGRNESELNFAWYSPVNPAGSVVQIAERSAMTGSQFPSSRAMTFNGQASRAASGYASNKVTVIGLKPSTSYVYRLGDGLEGHWSPVYTVETRRSDSFRFLFIGDPQIGSGNLAADAAGWTDTLNKAAGMFPDYSFIMSAGDQVNIATSESQYEQYFSPGVLRRLPVATTAGNHDNAVNYTYHFNQPNESKAYGVTAAGGNYYYTYGDALFMVLNTNNNNGASHKAFLQQAAAAHPNAKWKFVTLHHSIYSAASHSTESYIVNLRKALVPVFDELGIDVVFMGHDHSYVRTYQMKGDIPLKNQQTDSSGRVVNPEGTLYLTANSASGSKYYSMKPTAEPYSSVRSQLRVPTFATVNVTPTTFSITTYRTDTMQAVDTYSIVKDSSRTVRNTVLVDGASVWKYLDNGTDQGTAWRAVDFDDSSWKSGAAPLGYPASKTTSSLGPVKTTISYGPSSSRKYITSYFRKAIMVDQADQIISLTGKFGVDDGFVLYANGSEVYRWNMPSGEISYQTLSANTIDEPQTVTADLTDALKGKLINGVNVLAVEVHQRSANSSDQYWSMELNASVVALATQAAA</sequence>
<dbReference type="OrthoDB" id="9809781at2"/>
<dbReference type="Gene3D" id="2.60.120.260">
    <property type="entry name" value="Galactose-binding domain-like"/>
    <property type="match status" value="1"/>
</dbReference>
<keyword evidence="5" id="KW-1185">Reference proteome</keyword>
<evidence type="ECO:0008006" key="6">
    <source>
        <dbReference type="Google" id="ProtNLM"/>
    </source>
</evidence>
<dbReference type="InterPro" id="IPR008963">
    <property type="entry name" value="Purple_acid_Pase-like_N"/>
</dbReference>
<dbReference type="InterPro" id="IPR004843">
    <property type="entry name" value="Calcineurin-like_PHP"/>
</dbReference>
<dbReference type="Gene3D" id="2.60.40.380">
    <property type="entry name" value="Purple acid phosphatase-like, N-terminal"/>
    <property type="match status" value="1"/>
</dbReference>
<dbReference type="PANTHER" id="PTHR45867">
    <property type="entry name" value="PURPLE ACID PHOSPHATASE"/>
    <property type="match status" value="1"/>
</dbReference>
<dbReference type="EMBL" id="QKRB01000031">
    <property type="protein sequence ID" value="PZD97093.1"/>
    <property type="molecule type" value="Genomic_DNA"/>
</dbReference>
<dbReference type="InterPro" id="IPR015914">
    <property type="entry name" value="PAPs_N"/>
</dbReference>
<dbReference type="AlphaFoldDB" id="A0A2W1LE63"/>
<evidence type="ECO:0000313" key="5">
    <source>
        <dbReference type="Proteomes" id="UP000249522"/>
    </source>
</evidence>
<evidence type="ECO:0000259" key="3">
    <source>
        <dbReference type="Pfam" id="PF16656"/>
    </source>
</evidence>
<evidence type="ECO:0000313" key="4">
    <source>
        <dbReference type="EMBL" id="PZD97093.1"/>
    </source>
</evidence>
<feature type="domain" description="Calcineurin-like phosphoesterase" evidence="2">
    <location>
        <begin position="187"/>
        <end position="377"/>
    </location>
</feature>
<dbReference type="SUPFAM" id="SSF56300">
    <property type="entry name" value="Metallo-dependent phosphatases"/>
    <property type="match status" value="1"/>
</dbReference>
<name>A0A2W1LE63_9BACL</name>
<dbReference type="SUPFAM" id="SSF49363">
    <property type="entry name" value="Purple acid phosphatase, N-terminal domain"/>
    <property type="match status" value="1"/>
</dbReference>
<evidence type="ECO:0000259" key="2">
    <source>
        <dbReference type="Pfam" id="PF00149"/>
    </source>
</evidence>
<dbReference type="Gene3D" id="3.60.21.10">
    <property type="match status" value="1"/>
</dbReference>
<feature type="domain" description="Purple acid phosphatase N-terminal" evidence="3">
    <location>
        <begin position="87"/>
        <end position="181"/>
    </location>
</feature>
<proteinExistence type="predicted"/>
<dbReference type="Pfam" id="PF16656">
    <property type="entry name" value="Pur_ac_phosph_N"/>
    <property type="match status" value="1"/>
</dbReference>
<dbReference type="GO" id="GO:0046872">
    <property type="term" value="F:metal ion binding"/>
    <property type="evidence" value="ECO:0007669"/>
    <property type="project" value="InterPro"/>
</dbReference>
<dbReference type="PANTHER" id="PTHR45867:SF3">
    <property type="entry name" value="ACID PHOSPHATASE TYPE 7"/>
    <property type="match status" value="1"/>
</dbReference>
<keyword evidence="1" id="KW-0732">Signal</keyword>
<dbReference type="GO" id="GO:0003993">
    <property type="term" value="F:acid phosphatase activity"/>
    <property type="evidence" value="ECO:0007669"/>
    <property type="project" value="InterPro"/>
</dbReference>
<dbReference type="RefSeq" id="WP_111145420.1">
    <property type="nucleotide sequence ID" value="NZ_QKRB01000031.1"/>
</dbReference>
<organism evidence="4 5">
    <name type="scientific">Paenibacillus sambharensis</name>
    <dbReference type="NCBI Taxonomy" id="1803190"/>
    <lineage>
        <taxon>Bacteria</taxon>
        <taxon>Bacillati</taxon>
        <taxon>Bacillota</taxon>
        <taxon>Bacilli</taxon>
        <taxon>Bacillales</taxon>
        <taxon>Paenibacillaceae</taxon>
        <taxon>Paenibacillus</taxon>
    </lineage>
</organism>
<reference evidence="4 5" key="1">
    <citation type="submission" date="2018-06" db="EMBL/GenBank/DDBJ databases">
        <title>Paenibacillus imtechensis sp. nov.</title>
        <authorList>
            <person name="Pinnaka A.K."/>
            <person name="Singh H."/>
            <person name="Kaur M."/>
        </authorList>
    </citation>
    <scope>NUCLEOTIDE SEQUENCE [LARGE SCALE GENOMIC DNA]</scope>
    <source>
        <strain evidence="4 5">SMB1</strain>
    </source>
</reference>
<dbReference type="Proteomes" id="UP000249522">
    <property type="component" value="Unassembled WGS sequence"/>
</dbReference>
<dbReference type="Pfam" id="PF00149">
    <property type="entry name" value="Metallophos"/>
    <property type="match status" value="1"/>
</dbReference>